<accession>X1G531</accession>
<dbReference type="AlphaFoldDB" id="X1G531"/>
<evidence type="ECO:0000313" key="1">
    <source>
        <dbReference type="EMBL" id="GAH52991.1"/>
    </source>
</evidence>
<organism evidence="1">
    <name type="scientific">marine sediment metagenome</name>
    <dbReference type="NCBI Taxonomy" id="412755"/>
    <lineage>
        <taxon>unclassified sequences</taxon>
        <taxon>metagenomes</taxon>
        <taxon>ecological metagenomes</taxon>
    </lineage>
</organism>
<feature type="non-terminal residue" evidence="1">
    <location>
        <position position="1"/>
    </location>
</feature>
<protein>
    <submittedName>
        <fullName evidence="1">Uncharacterized protein</fullName>
    </submittedName>
</protein>
<reference evidence="1" key="1">
    <citation type="journal article" date="2014" name="Front. Microbiol.">
        <title>High frequency of phylogenetically diverse reductive dehalogenase-homologous genes in deep subseafloor sedimentary metagenomes.</title>
        <authorList>
            <person name="Kawai M."/>
            <person name="Futagami T."/>
            <person name="Toyoda A."/>
            <person name="Takaki Y."/>
            <person name="Nishi S."/>
            <person name="Hori S."/>
            <person name="Arai W."/>
            <person name="Tsubouchi T."/>
            <person name="Morono Y."/>
            <person name="Uchiyama I."/>
            <person name="Ito T."/>
            <person name="Fujiyama A."/>
            <person name="Inagaki F."/>
            <person name="Takami H."/>
        </authorList>
    </citation>
    <scope>NUCLEOTIDE SEQUENCE</scope>
    <source>
        <strain evidence="1">Expedition CK06-06</strain>
    </source>
</reference>
<dbReference type="EMBL" id="BARU01018142">
    <property type="protein sequence ID" value="GAH52991.1"/>
    <property type="molecule type" value="Genomic_DNA"/>
</dbReference>
<comment type="caution">
    <text evidence="1">The sequence shown here is derived from an EMBL/GenBank/DDBJ whole genome shotgun (WGS) entry which is preliminary data.</text>
</comment>
<name>X1G531_9ZZZZ</name>
<gene>
    <name evidence="1" type="ORF">S03H2_30016</name>
</gene>
<sequence length="159" mass="18522">IYFASKLYAGLSSLSKRLFYLKKHEEKKKQQLRAQFHFDMGKACNLKAQASLESSITNINKDKVRKLQQKANFYYEKSKEIWKEMLQELSDLSSEEKSNIDGNLAIVTDILKENQLDVLNYDEIKRIQDPEPITKCLEGYQLLNPLYQQLPTLLLVESS</sequence>
<proteinExistence type="predicted"/>